<proteinExistence type="predicted"/>
<dbReference type="EMBL" id="HG001693">
    <property type="protein sequence ID" value="CDF34451.1"/>
    <property type="molecule type" value="Genomic_DNA"/>
</dbReference>
<organism evidence="1 2">
    <name type="scientific">Chondrus crispus</name>
    <name type="common">Carrageen Irish moss</name>
    <name type="synonym">Polymorpha crispa</name>
    <dbReference type="NCBI Taxonomy" id="2769"/>
    <lineage>
        <taxon>Eukaryota</taxon>
        <taxon>Rhodophyta</taxon>
        <taxon>Florideophyceae</taxon>
        <taxon>Rhodymeniophycidae</taxon>
        <taxon>Gigartinales</taxon>
        <taxon>Gigartinaceae</taxon>
        <taxon>Chondrus</taxon>
    </lineage>
</organism>
<evidence type="ECO:0000313" key="2">
    <source>
        <dbReference type="Proteomes" id="UP000012073"/>
    </source>
</evidence>
<dbReference type="RefSeq" id="XP_005714270.1">
    <property type="nucleotide sequence ID" value="XM_005714213.1"/>
</dbReference>
<dbReference type="AlphaFoldDB" id="R7QAK3"/>
<evidence type="ECO:0000313" key="1">
    <source>
        <dbReference type="EMBL" id="CDF34451.1"/>
    </source>
</evidence>
<dbReference type="GeneID" id="17321984"/>
<name>R7QAK3_CHOCR</name>
<protein>
    <submittedName>
        <fullName evidence="1">Uncharacterized protein</fullName>
    </submittedName>
</protein>
<reference evidence="2" key="1">
    <citation type="journal article" date="2013" name="Proc. Natl. Acad. Sci. U.S.A.">
        <title>Genome structure and metabolic features in the red seaweed Chondrus crispus shed light on evolution of the Archaeplastida.</title>
        <authorList>
            <person name="Collen J."/>
            <person name="Porcel B."/>
            <person name="Carre W."/>
            <person name="Ball S.G."/>
            <person name="Chaparro C."/>
            <person name="Tonon T."/>
            <person name="Barbeyron T."/>
            <person name="Michel G."/>
            <person name="Noel B."/>
            <person name="Valentin K."/>
            <person name="Elias M."/>
            <person name="Artiguenave F."/>
            <person name="Arun A."/>
            <person name="Aury J.M."/>
            <person name="Barbosa-Neto J.F."/>
            <person name="Bothwell J.H."/>
            <person name="Bouget F.Y."/>
            <person name="Brillet L."/>
            <person name="Cabello-Hurtado F."/>
            <person name="Capella-Gutierrez S."/>
            <person name="Charrier B."/>
            <person name="Cladiere L."/>
            <person name="Cock J.M."/>
            <person name="Coelho S.M."/>
            <person name="Colleoni C."/>
            <person name="Czjzek M."/>
            <person name="Da Silva C."/>
            <person name="Delage L."/>
            <person name="Denoeud F."/>
            <person name="Deschamps P."/>
            <person name="Dittami S.M."/>
            <person name="Gabaldon T."/>
            <person name="Gachon C.M."/>
            <person name="Groisillier A."/>
            <person name="Herve C."/>
            <person name="Jabbari K."/>
            <person name="Katinka M."/>
            <person name="Kloareg B."/>
            <person name="Kowalczyk N."/>
            <person name="Labadie K."/>
            <person name="Leblanc C."/>
            <person name="Lopez P.J."/>
            <person name="McLachlan D.H."/>
            <person name="Meslet-Cladiere L."/>
            <person name="Moustafa A."/>
            <person name="Nehr Z."/>
            <person name="Nyvall Collen P."/>
            <person name="Panaud O."/>
            <person name="Partensky F."/>
            <person name="Poulain J."/>
            <person name="Rensing S.A."/>
            <person name="Rousvoal S."/>
            <person name="Samson G."/>
            <person name="Symeonidi A."/>
            <person name="Weissenbach J."/>
            <person name="Zambounis A."/>
            <person name="Wincker P."/>
            <person name="Boyen C."/>
        </authorList>
    </citation>
    <scope>NUCLEOTIDE SEQUENCE [LARGE SCALE GENOMIC DNA]</scope>
    <source>
        <strain evidence="2">cv. Stackhouse</strain>
    </source>
</reference>
<gene>
    <name evidence="1" type="ORF">CHC_T00003148001</name>
</gene>
<dbReference type="Proteomes" id="UP000012073">
    <property type="component" value="Unassembled WGS sequence"/>
</dbReference>
<sequence length="135" mass="14701">MQDIFSLVRNTSGLVLGGAPIVAHKVDKSHFAINPFRRRGYSPSRDVELTRRAHNGTSILKGYTYIYVVIKCFNRACGGIASRNIPSLQQYCTCTSCLSPMTGRDTSSMAFMSASVTMRAAAYLALPPSSRAMGK</sequence>
<dbReference type="KEGG" id="ccp:CHC_T00003148001"/>
<accession>R7QAK3</accession>
<dbReference type="Gramene" id="CDF34451">
    <property type="protein sequence ID" value="CDF34451"/>
    <property type="gene ID" value="CHC_T00003148001"/>
</dbReference>
<keyword evidence="2" id="KW-1185">Reference proteome</keyword>